<dbReference type="InterPro" id="IPR017555">
    <property type="entry name" value="TriPribosyl-deP-CoA_syn"/>
</dbReference>
<dbReference type="NCBIfam" id="TIGR03132">
    <property type="entry name" value="malonate_mdcB"/>
    <property type="match status" value="1"/>
</dbReference>
<gene>
    <name evidence="5 6" type="primary">mdcB</name>
    <name evidence="6" type="ORF">FVD38_20655</name>
</gene>
<keyword evidence="4 5" id="KW-0067">ATP-binding</keyword>
<dbReference type="PANTHER" id="PTHR30201:SF2">
    <property type="entry name" value="2-(5''-TRIPHOSPHORIBOSYL)-3'-DEPHOSPHOCOENZYME-A SYNTHASE"/>
    <property type="match status" value="1"/>
</dbReference>
<dbReference type="GO" id="GO:0051191">
    <property type="term" value="P:prosthetic group biosynthetic process"/>
    <property type="evidence" value="ECO:0007669"/>
    <property type="project" value="TreeGrafter"/>
</dbReference>
<evidence type="ECO:0000256" key="3">
    <source>
        <dbReference type="ARBA" id="ARBA00022741"/>
    </source>
</evidence>
<evidence type="ECO:0000256" key="2">
    <source>
        <dbReference type="ARBA" id="ARBA00022679"/>
    </source>
</evidence>
<dbReference type="HAMAP" id="MF_01883">
    <property type="entry name" value="MdcB"/>
    <property type="match status" value="1"/>
</dbReference>
<dbReference type="AlphaFoldDB" id="A0A5C7G1E0"/>
<dbReference type="Proteomes" id="UP000321413">
    <property type="component" value="Unassembled WGS sequence"/>
</dbReference>
<comment type="function">
    <text evidence="5">Involved in the formation of 2-(5''-phosphoribosyl)-3'-dephosphocoenzyme-A, the prosthetic group of the acyl-carrier protein of the malonate decarboxylase.</text>
</comment>
<evidence type="ECO:0000256" key="5">
    <source>
        <dbReference type="HAMAP-Rule" id="MF_01883"/>
    </source>
</evidence>
<dbReference type="RefSeq" id="WP_147936529.1">
    <property type="nucleotide sequence ID" value="NZ_VPFD01000026.1"/>
</dbReference>
<keyword evidence="7" id="KW-1185">Reference proteome</keyword>
<dbReference type="EC" id="2.4.2.52" evidence="5"/>
<dbReference type="InterPro" id="IPR002736">
    <property type="entry name" value="CitG"/>
</dbReference>
<dbReference type="EMBL" id="VPFD01000026">
    <property type="protein sequence ID" value="TXF97421.1"/>
    <property type="molecule type" value="Genomic_DNA"/>
</dbReference>
<accession>A0A5C7G1E0</accession>
<dbReference type="Pfam" id="PF01874">
    <property type="entry name" value="CitG"/>
    <property type="match status" value="1"/>
</dbReference>
<evidence type="ECO:0000256" key="4">
    <source>
        <dbReference type="ARBA" id="ARBA00022840"/>
    </source>
</evidence>
<comment type="caution">
    <text evidence="6">The sequence shown here is derived from an EMBL/GenBank/DDBJ whole genome shotgun (WGS) entry which is preliminary data.</text>
</comment>
<dbReference type="GO" id="GO:0016757">
    <property type="term" value="F:glycosyltransferase activity"/>
    <property type="evidence" value="ECO:0007669"/>
    <property type="project" value="UniProtKB-KW"/>
</dbReference>
<evidence type="ECO:0000313" key="6">
    <source>
        <dbReference type="EMBL" id="TXF97421.1"/>
    </source>
</evidence>
<keyword evidence="3 5" id="KW-0547">Nucleotide-binding</keyword>
<sequence>MSKLIALHTTPAPHRLAAASERAFAQRIARLAVRSLYAELVLYPKPGLVSLVDNGSHTDMTAATFLRSMFALRRYFLDITHAGMRDAPFHALKRLGIDAEARMLRATAGINTHRGAIFCLGMLCAAIGRCHASGAALTAGRVHAMLLDGWGRELGAHSVAPEMQSNGARARSAYAASGAREEGARGFPSVFHIGLPALRRTLAAGHGIREARIDALFALMAHISDTNVYHRGGPDGAATVRRQARAFVARGGTASPDWEARARACHRDFVAARLSPGGAADLLGAACLLQAVTVD</sequence>
<protein>
    <recommendedName>
        <fullName evidence="5">Probable 2-(5''-triphosphoribosyl)-3'-dephosphocoenzyme-A synthase</fullName>
        <shortName evidence="5">2-(5''-triphosphoribosyl)-3'-dephospho-CoA synthase</shortName>
        <ecNumber evidence="5">2.4.2.52</ecNumber>
    </recommendedName>
</protein>
<evidence type="ECO:0000256" key="1">
    <source>
        <dbReference type="ARBA" id="ARBA00001210"/>
    </source>
</evidence>
<keyword evidence="6" id="KW-0328">Glycosyltransferase</keyword>
<reference evidence="6 7" key="1">
    <citation type="submission" date="2019-08" db="EMBL/GenBank/DDBJ databases">
        <title>Massilia golmudensis sp. nov., isolated from sand in the Qinghai-Tibetan Plateau.</title>
        <authorList>
            <person name="Zhang B."/>
        </authorList>
    </citation>
    <scope>NUCLEOTIDE SEQUENCE [LARGE SCALE GENOMIC DNA]</scope>
    <source>
        <strain evidence="6 7">GEM5</strain>
    </source>
</reference>
<dbReference type="Gene3D" id="1.10.4200.10">
    <property type="entry name" value="Triphosphoribosyl-dephospho-CoA protein"/>
    <property type="match status" value="1"/>
</dbReference>
<name>A0A5C7G1E0_9BURK</name>
<comment type="catalytic activity">
    <reaction evidence="1 5">
        <text>3'-dephospho-CoA + ATP = 2'-(5''-triphospho-alpha-D-ribosyl)-3'-dephospho-CoA + adenine</text>
        <dbReference type="Rhea" id="RHEA:15117"/>
        <dbReference type="ChEBI" id="CHEBI:16708"/>
        <dbReference type="ChEBI" id="CHEBI:30616"/>
        <dbReference type="ChEBI" id="CHEBI:57328"/>
        <dbReference type="ChEBI" id="CHEBI:61378"/>
        <dbReference type="EC" id="2.4.2.52"/>
    </reaction>
</comment>
<dbReference type="PANTHER" id="PTHR30201">
    <property type="entry name" value="TRIPHOSPHORIBOSYL-DEPHOSPHO-COA SYNTHASE"/>
    <property type="match status" value="1"/>
</dbReference>
<keyword evidence="2 5" id="KW-0808">Transferase</keyword>
<proteinExistence type="inferred from homology"/>
<comment type="similarity">
    <text evidence="5">Belongs to the CitG/MdcB family.</text>
</comment>
<dbReference type="GO" id="GO:0046917">
    <property type="term" value="F:triphosphoribosyl-dephospho-CoA synthase activity"/>
    <property type="evidence" value="ECO:0007669"/>
    <property type="project" value="UniProtKB-UniRule"/>
</dbReference>
<evidence type="ECO:0000313" key="7">
    <source>
        <dbReference type="Proteomes" id="UP000321413"/>
    </source>
</evidence>
<dbReference type="GO" id="GO:0005524">
    <property type="term" value="F:ATP binding"/>
    <property type="evidence" value="ECO:0007669"/>
    <property type="project" value="UniProtKB-KW"/>
</dbReference>
<organism evidence="6 7">
    <name type="scientific">Massilia arenae</name>
    <dbReference type="NCBI Taxonomy" id="2603288"/>
    <lineage>
        <taxon>Bacteria</taxon>
        <taxon>Pseudomonadati</taxon>
        <taxon>Pseudomonadota</taxon>
        <taxon>Betaproteobacteria</taxon>
        <taxon>Burkholderiales</taxon>
        <taxon>Oxalobacteraceae</taxon>
        <taxon>Telluria group</taxon>
        <taxon>Massilia</taxon>
    </lineage>
</organism>